<comment type="caution">
    <text evidence="1">The sequence shown here is derived from an EMBL/GenBank/DDBJ whole genome shotgun (WGS) entry which is preliminary data.</text>
</comment>
<proteinExistence type="predicted"/>
<keyword evidence="2" id="KW-1185">Reference proteome</keyword>
<reference evidence="1" key="1">
    <citation type="journal article" date="2015" name="Int. J. Syst. Evol. Microbiol.">
        <title>Rhizobium alvei sp. nov., isolated from a freshwater river.</title>
        <authorList>
            <person name="Sheu S.Y."/>
            <person name="Huang H.W."/>
            <person name="Young C.C."/>
            <person name="Chen W.M."/>
        </authorList>
    </citation>
    <scope>NUCLEOTIDE SEQUENCE</scope>
    <source>
        <strain evidence="1">TNR-22</strain>
    </source>
</reference>
<sequence length="192" mass="21337">MLTGRVDELKNNKIYGWAFNADNPDEHLIIRVMRGTQVLASGVANILRKDLPEAGVGKGDHAFEFAMPPNITSFSGLMVIAQSVRAGEIALPIASNDERMLDELFSIFSNRYDEALIAFKKEVDGLKAQVADIDAAGPATQASIPDDLEERLAKLEARMEATEIFVMRIDETIRRLEETQKAGKRKRLFGLF</sequence>
<gene>
    <name evidence="1" type="ORF">Q4481_13565</name>
</gene>
<accession>A0ABT8YN05</accession>
<dbReference type="Proteomes" id="UP001174932">
    <property type="component" value="Unassembled WGS sequence"/>
</dbReference>
<evidence type="ECO:0000313" key="1">
    <source>
        <dbReference type="EMBL" id="MDO6964991.1"/>
    </source>
</evidence>
<dbReference type="EMBL" id="JAUOZU010000008">
    <property type="protein sequence ID" value="MDO6964991.1"/>
    <property type="molecule type" value="Genomic_DNA"/>
</dbReference>
<dbReference type="RefSeq" id="WP_304376908.1">
    <property type="nucleotide sequence ID" value="NZ_JAUOZU010000008.1"/>
</dbReference>
<protein>
    <submittedName>
        <fullName evidence="1">Uncharacterized protein</fullName>
    </submittedName>
</protein>
<evidence type="ECO:0000313" key="2">
    <source>
        <dbReference type="Proteomes" id="UP001174932"/>
    </source>
</evidence>
<reference evidence="1" key="2">
    <citation type="submission" date="2023-07" db="EMBL/GenBank/DDBJ databases">
        <authorList>
            <person name="Shen H."/>
        </authorList>
    </citation>
    <scope>NUCLEOTIDE SEQUENCE</scope>
    <source>
        <strain evidence="1">TNR-22</strain>
    </source>
</reference>
<name>A0ABT8YN05_9HYPH</name>
<organism evidence="1 2">
    <name type="scientific">Rhizobium alvei</name>
    <dbReference type="NCBI Taxonomy" id="1132659"/>
    <lineage>
        <taxon>Bacteria</taxon>
        <taxon>Pseudomonadati</taxon>
        <taxon>Pseudomonadota</taxon>
        <taxon>Alphaproteobacteria</taxon>
        <taxon>Hyphomicrobiales</taxon>
        <taxon>Rhizobiaceae</taxon>
        <taxon>Rhizobium/Agrobacterium group</taxon>
        <taxon>Rhizobium</taxon>
    </lineage>
</organism>